<organism evidence="3 4">
    <name type="scientific">Lysobacter spongiicola DSM 21749</name>
    <dbReference type="NCBI Taxonomy" id="1122188"/>
    <lineage>
        <taxon>Bacteria</taxon>
        <taxon>Pseudomonadati</taxon>
        <taxon>Pseudomonadota</taxon>
        <taxon>Gammaproteobacteria</taxon>
        <taxon>Lysobacterales</taxon>
        <taxon>Lysobacteraceae</taxon>
        <taxon>Novilysobacter</taxon>
    </lineage>
</organism>
<dbReference type="STRING" id="1122188.SAMN02745674_00284"/>
<proteinExistence type="predicted"/>
<evidence type="ECO:0000313" key="4">
    <source>
        <dbReference type="Proteomes" id="UP000190061"/>
    </source>
</evidence>
<name>A0A1T4M551_9GAMM</name>
<feature type="chain" id="PRO_5012368753" description="CopL family metal-binding regulatory protein" evidence="2">
    <location>
        <begin position="27"/>
        <end position="151"/>
    </location>
</feature>
<dbReference type="InterPro" id="IPR048034">
    <property type="entry name" value="CopL-like"/>
</dbReference>
<dbReference type="AlphaFoldDB" id="A0A1T4M551"/>
<dbReference type="NCBIfam" id="NF033807">
    <property type="entry name" value="CopL_fam"/>
    <property type="match status" value="1"/>
</dbReference>
<feature type="region of interest" description="Disordered" evidence="1">
    <location>
        <begin position="60"/>
        <end position="90"/>
    </location>
</feature>
<feature type="compositionally biased region" description="Basic and acidic residues" evidence="1">
    <location>
        <begin position="76"/>
        <end position="86"/>
    </location>
</feature>
<sequence>MNLLSLLLRIVLSVSLIANGAGLAQAATRMQLVHAEHAEHAAAPVAAAAAVVAAAGESQPACHEPGMTEAASPKALPDHHGGHDSPGDVGDQATDCCEGKSCQCVCAQHAPMASVPAGVSGVTASHASVVARANPRHLPPRLPHLIRPPIG</sequence>
<dbReference type="RefSeq" id="WP_078756915.1">
    <property type="nucleotide sequence ID" value="NZ_FUXP01000001.1"/>
</dbReference>
<keyword evidence="4" id="KW-1185">Reference proteome</keyword>
<evidence type="ECO:0000313" key="3">
    <source>
        <dbReference type="EMBL" id="SJZ62052.1"/>
    </source>
</evidence>
<reference evidence="3 4" key="1">
    <citation type="submission" date="2017-02" db="EMBL/GenBank/DDBJ databases">
        <authorList>
            <person name="Peterson S.W."/>
        </authorList>
    </citation>
    <scope>NUCLEOTIDE SEQUENCE [LARGE SCALE GENOMIC DNA]</scope>
    <source>
        <strain evidence="3 4">DSM 21749</strain>
    </source>
</reference>
<accession>A0A1T4M551</accession>
<dbReference type="EMBL" id="FUXP01000001">
    <property type="protein sequence ID" value="SJZ62052.1"/>
    <property type="molecule type" value="Genomic_DNA"/>
</dbReference>
<feature type="signal peptide" evidence="2">
    <location>
        <begin position="1"/>
        <end position="26"/>
    </location>
</feature>
<evidence type="ECO:0008006" key="5">
    <source>
        <dbReference type="Google" id="ProtNLM"/>
    </source>
</evidence>
<dbReference type="Proteomes" id="UP000190061">
    <property type="component" value="Unassembled WGS sequence"/>
</dbReference>
<keyword evidence="2" id="KW-0732">Signal</keyword>
<evidence type="ECO:0000256" key="2">
    <source>
        <dbReference type="SAM" id="SignalP"/>
    </source>
</evidence>
<evidence type="ECO:0000256" key="1">
    <source>
        <dbReference type="SAM" id="MobiDB-lite"/>
    </source>
</evidence>
<protein>
    <recommendedName>
        <fullName evidence="5">CopL family metal-binding regulatory protein</fullName>
    </recommendedName>
</protein>
<gene>
    <name evidence="3" type="ORF">SAMN02745674_00284</name>
</gene>